<dbReference type="GO" id="GO:0030145">
    <property type="term" value="F:manganese ion binding"/>
    <property type="evidence" value="ECO:0007669"/>
    <property type="project" value="UniProtKB-UniRule"/>
</dbReference>
<comment type="similarity">
    <text evidence="19">In the C-terminal section; belongs to the GTP cyclohydrolase II family.</text>
</comment>
<evidence type="ECO:0000256" key="4">
    <source>
        <dbReference type="ARBA" id="ARBA00004853"/>
    </source>
</evidence>
<keyword evidence="9 19" id="KW-0547">Nucleotide-binding</keyword>
<dbReference type="InterPro" id="IPR036144">
    <property type="entry name" value="RibA-like_sf"/>
</dbReference>
<dbReference type="InterPro" id="IPR000422">
    <property type="entry name" value="DHBP_synthase_RibB"/>
</dbReference>
<dbReference type="GO" id="GO:0005525">
    <property type="term" value="F:GTP binding"/>
    <property type="evidence" value="ECO:0007669"/>
    <property type="project" value="UniProtKB-KW"/>
</dbReference>
<evidence type="ECO:0000256" key="12">
    <source>
        <dbReference type="ARBA" id="ARBA00022842"/>
    </source>
</evidence>
<dbReference type="Pfam" id="PF00925">
    <property type="entry name" value="GTP_cyclohydro2"/>
    <property type="match status" value="1"/>
</dbReference>
<dbReference type="NCBIfam" id="TIGR00505">
    <property type="entry name" value="ribA"/>
    <property type="match status" value="1"/>
</dbReference>
<dbReference type="SUPFAM" id="SSF55821">
    <property type="entry name" value="YrdC/RibB"/>
    <property type="match status" value="1"/>
</dbReference>
<comment type="caution">
    <text evidence="21">The sequence shown here is derived from an EMBL/GenBank/DDBJ whole genome shotgun (WGS) entry which is preliminary data.</text>
</comment>
<comment type="cofactor">
    <cofactor evidence="19">
        <name>Mg(2+)</name>
        <dbReference type="ChEBI" id="CHEBI:18420"/>
    </cofactor>
    <cofactor evidence="19">
        <name>Mn(2+)</name>
        <dbReference type="ChEBI" id="CHEBI:29035"/>
    </cofactor>
    <text evidence="19">Binds 2 divalent metal cations per subunit. Magnesium or manganese.</text>
</comment>
<feature type="site" description="Essential for DHBP synthase activity" evidence="19">
    <location>
        <position position="166"/>
    </location>
</feature>
<keyword evidence="10 19" id="KW-0378">Hydrolase</keyword>
<feature type="binding site" evidence="19">
    <location>
        <position position="358"/>
    </location>
    <ligand>
        <name>GTP</name>
        <dbReference type="ChEBI" id="CHEBI:37565"/>
    </ligand>
</feature>
<evidence type="ECO:0000256" key="1">
    <source>
        <dbReference type="ARBA" id="ARBA00000141"/>
    </source>
</evidence>
<gene>
    <name evidence="19" type="primary">ribBA</name>
    <name evidence="21" type="ORF">A2519_03915</name>
</gene>
<keyword evidence="12 19" id="KW-0460">Magnesium</keyword>
<comment type="cofactor">
    <cofactor evidence="19">
        <name>Zn(2+)</name>
        <dbReference type="ChEBI" id="CHEBI:29105"/>
    </cofactor>
    <text evidence="19">Binds 1 zinc ion per subunit.</text>
</comment>
<protein>
    <recommendedName>
        <fullName evidence="19">Riboflavin biosynthesis protein RibBA</fullName>
    </recommendedName>
    <domain>
        <recommendedName>
            <fullName evidence="19">3,4-dihydroxy-2-butanone 4-phosphate synthase</fullName>
            <shortName evidence="19">DHBP synthase</shortName>
            <ecNumber evidence="19">4.1.99.12</ecNumber>
        </recommendedName>
    </domain>
    <domain>
        <recommendedName>
            <fullName evidence="19">GTP cyclohydrolase-2</fullName>
            <ecNumber evidence="19">3.5.4.25</ecNumber>
        </recommendedName>
        <alternativeName>
            <fullName evidence="19">GTP cyclohydrolase II</fullName>
        </alternativeName>
    </domain>
</protein>
<feature type="binding site" evidence="19">
    <location>
        <begin position="254"/>
        <end position="258"/>
    </location>
    <ligand>
        <name>GTP</name>
        <dbReference type="ChEBI" id="CHEBI:37565"/>
    </ligand>
</feature>
<dbReference type="UniPathway" id="UPA00275">
    <property type="reaction ID" value="UER00399"/>
</dbReference>
<reference evidence="21 22" key="1">
    <citation type="journal article" date="2016" name="Nat. Commun.">
        <title>Thousands of microbial genomes shed light on interconnected biogeochemical processes in an aquifer system.</title>
        <authorList>
            <person name="Anantharaman K."/>
            <person name="Brown C.T."/>
            <person name="Hug L.A."/>
            <person name="Sharon I."/>
            <person name="Castelle C.J."/>
            <person name="Probst A.J."/>
            <person name="Thomas B.C."/>
            <person name="Singh A."/>
            <person name="Wilkins M.J."/>
            <person name="Karaoz U."/>
            <person name="Brodie E.L."/>
            <person name="Williams K.H."/>
            <person name="Hubbard S.S."/>
            <person name="Banfield J.F."/>
        </authorList>
    </citation>
    <scope>NUCLEOTIDE SEQUENCE [LARGE SCALE GENOMIC DNA]</scope>
</reference>
<dbReference type="GO" id="GO:0005829">
    <property type="term" value="C:cytosol"/>
    <property type="evidence" value="ECO:0007669"/>
    <property type="project" value="TreeGrafter"/>
</dbReference>
<organism evidence="21 22">
    <name type="scientific">Candidatus Raymondbacteria bacterium RIFOXYD12_FULL_49_13</name>
    <dbReference type="NCBI Taxonomy" id="1817890"/>
    <lineage>
        <taxon>Bacteria</taxon>
        <taxon>Raymondiibacteriota</taxon>
    </lineage>
</organism>
<feature type="binding site" evidence="19">
    <location>
        <position position="272"/>
    </location>
    <ligand>
        <name>Zn(2+)</name>
        <dbReference type="ChEBI" id="CHEBI:29105"/>
        <note>catalytic</note>
    </ligand>
</feature>
<dbReference type="PANTHER" id="PTHR21327:SF18">
    <property type="entry name" value="3,4-DIHYDROXY-2-BUTANONE 4-PHOSPHATE SYNTHASE"/>
    <property type="match status" value="1"/>
</dbReference>
<feature type="active site" description="Nucleophile; for GTP cyclohydrolase activity" evidence="19">
    <location>
        <position position="332"/>
    </location>
</feature>
<dbReference type="HAMAP" id="MF_00180">
    <property type="entry name" value="RibB"/>
    <property type="match status" value="1"/>
</dbReference>
<dbReference type="Pfam" id="PF00926">
    <property type="entry name" value="DHBP_synthase"/>
    <property type="match status" value="1"/>
</dbReference>
<feature type="region of interest" description="DHBP synthase" evidence="19">
    <location>
        <begin position="1"/>
        <end position="203"/>
    </location>
</feature>
<dbReference type="GO" id="GO:0000287">
    <property type="term" value="F:magnesium ion binding"/>
    <property type="evidence" value="ECO:0007669"/>
    <property type="project" value="UniProtKB-UniRule"/>
</dbReference>
<dbReference type="HAMAP" id="MF_00179">
    <property type="entry name" value="RibA"/>
    <property type="match status" value="1"/>
</dbReference>
<dbReference type="PIRSF" id="PIRSF001259">
    <property type="entry name" value="RibA"/>
    <property type="match status" value="1"/>
</dbReference>
<comment type="caution">
    <text evidence="19">Lacks conserved residue(s) required for the propagation of feature annotation.</text>
</comment>
<feature type="binding site" evidence="19">
    <location>
        <position position="353"/>
    </location>
    <ligand>
        <name>GTP</name>
        <dbReference type="ChEBI" id="CHEBI:37565"/>
    </ligand>
</feature>
<dbReference type="EC" id="3.5.4.25" evidence="19"/>
<dbReference type="SUPFAM" id="SSF142695">
    <property type="entry name" value="RibA-like"/>
    <property type="match status" value="1"/>
</dbReference>
<evidence type="ECO:0000256" key="17">
    <source>
        <dbReference type="ARBA" id="ARBA00043932"/>
    </source>
</evidence>
<comment type="similarity">
    <text evidence="6 19">In the N-terminal section; belongs to the DHBP synthase family.</text>
</comment>
<feature type="binding site" evidence="19">
    <location>
        <begin position="296"/>
        <end position="298"/>
    </location>
    <ligand>
        <name>GTP</name>
        <dbReference type="ChEBI" id="CHEBI:37565"/>
    </ligand>
</feature>
<dbReference type="CDD" id="cd00641">
    <property type="entry name" value="GTP_cyclohydro2"/>
    <property type="match status" value="1"/>
</dbReference>
<dbReference type="Proteomes" id="UP000179243">
    <property type="component" value="Unassembled WGS sequence"/>
</dbReference>
<evidence type="ECO:0000259" key="20">
    <source>
        <dbReference type="Pfam" id="PF00925"/>
    </source>
</evidence>
<comment type="cofactor">
    <cofactor evidence="2">
        <name>Mn(2+)</name>
        <dbReference type="ChEBI" id="CHEBI:29035"/>
    </cofactor>
</comment>
<accession>A0A1F7FGT2</accession>
<feature type="binding site" evidence="19">
    <location>
        <position position="275"/>
    </location>
    <ligand>
        <name>GTP</name>
        <dbReference type="ChEBI" id="CHEBI:37565"/>
    </ligand>
</feature>
<feature type="domain" description="GTP cyclohydrolase II" evidence="20">
    <location>
        <begin position="210"/>
        <end position="373"/>
    </location>
</feature>
<dbReference type="FunFam" id="3.90.870.10:FF:000001">
    <property type="entry name" value="Riboflavin biosynthesis protein RibBA"/>
    <property type="match status" value="1"/>
</dbReference>
<dbReference type="GO" id="GO:0009231">
    <property type="term" value="P:riboflavin biosynthetic process"/>
    <property type="evidence" value="ECO:0007669"/>
    <property type="project" value="UniProtKB-UniRule"/>
</dbReference>
<evidence type="ECO:0000256" key="2">
    <source>
        <dbReference type="ARBA" id="ARBA00001936"/>
    </source>
</evidence>
<dbReference type="NCBIfam" id="NF006803">
    <property type="entry name" value="PRK09311.1"/>
    <property type="match status" value="1"/>
</dbReference>
<dbReference type="GO" id="GO:0008686">
    <property type="term" value="F:3,4-dihydroxy-2-butanone-4-phosphate synthase activity"/>
    <property type="evidence" value="ECO:0007669"/>
    <property type="project" value="UniProtKB-UniRule"/>
</dbReference>
<evidence type="ECO:0000256" key="3">
    <source>
        <dbReference type="ARBA" id="ARBA00002284"/>
    </source>
</evidence>
<dbReference type="PANTHER" id="PTHR21327">
    <property type="entry name" value="GTP CYCLOHYDROLASE II-RELATED"/>
    <property type="match status" value="1"/>
</dbReference>
<evidence type="ECO:0000256" key="8">
    <source>
        <dbReference type="ARBA" id="ARBA00022723"/>
    </source>
</evidence>
<keyword evidence="16 19" id="KW-0511">Multifunctional enzyme</keyword>
<feature type="active site" description="Proton acceptor; for GTP cyclohydrolase activity" evidence="19">
    <location>
        <position position="330"/>
    </location>
</feature>
<evidence type="ECO:0000256" key="6">
    <source>
        <dbReference type="ARBA" id="ARBA00005520"/>
    </source>
</evidence>
<evidence type="ECO:0000256" key="14">
    <source>
        <dbReference type="ARBA" id="ARBA00023211"/>
    </source>
</evidence>
<evidence type="ECO:0000313" key="21">
    <source>
        <dbReference type="EMBL" id="OGK05707.1"/>
    </source>
</evidence>
<feature type="binding site" evidence="19">
    <location>
        <position position="34"/>
    </location>
    <ligand>
        <name>D-ribulose 5-phosphate</name>
        <dbReference type="ChEBI" id="CHEBI:58121"/>
    </ligand>
</feature>
<comment type="catalytic activity">
    <reaction evidence="18 19">
        <text>GTP + 4 H2O = 2,5-diamino-6-hydroxy-4-(5-phosphoribosylamino)-pyrimidine + formate + 2 phosphate + 3 H(+)</text>
        <dbReference type="Rhea" id="RHEA:23704"/>
        <dbReference type="ChEBI" id="CHEBI:15377"/>
        <dbReference type="ChEBI" id="CHEBI:15378"/>
        <dbReference type="ChEBI" id="CHEBI:15740"/>
        <dbReference type="ChEBI" id="CHEBI:37565"/>
        <dbReference type="ChEBI" id="CHEBI:43474"/>
        <dbReference type="ChEBI" id="CHEBI:58614"/>
        <dbReference type="EC" id="3.5.4.25"/>
    </reaction>
</comment>
<feature type="binding site" evidence="19">
    <location>
        <position position="30"/>
    </location>
    <ligand>
        <name>Mg(2+)</name>
        <dbReference type="ChEBI" id="CHEBI:18420"/>
        <label>2</label>
    </ligand>
</feature>
<keyword evidence="11 19" id="KW-0862">Zinc</keyword>
<dbReference type="FunFam" id="3.40.50.10990:FF:000001">
    <property type="entry name" value="Riboflavin biosynthesis protein RibBA"/>
    <property type="match status" value="1"/>
</dbReference>
<evidence type="ECO:0000256" key="7">
    <source>
        <dbReference type="ARBA" id="ARBA00022619"/>
    </source>
</evidence>
<dbReference type="AlphaFoldDB" id="A0A1F7FGT2"/>
<dbReference type="InterPro" id="IPR016299">
    <property type="entry name" value="Riboflavin_synth_RibBA"/>
</dbReference>
<dbReference type="GO" id="GO:0003935">
    <property type="term" value="F:GTP cyclohydrolase II activity"/>
    <property type="evidence" value="ECO:0007669"/>
    <property type="project" value="UniProtKB-UniRule"/>
</dbReference>
<comment type="catalytic activity">
    <reaction evidence="1 19">
        <text>D-ribulose 5-phosphate = (2S)-2-hydroxy-3-oxobutyl phosphate + formate + H(+)</text>
        <dbReference type="Rhea" id="RHEA:18457"/>
        <dbReference type="ChEBI" id="CHEBI:15378"/>
        <dbReference type="ChEBI" id="CHEBI:15740"/>
        <dbReference type="ChEBI" id="CHEBI:58121"/>
        <dbReference type="ChEBI" id="CHEBI:58830"/>
        <dbReference type="EC" id="4.1.99.12"/>
    </reaction>
</comment>
<evidence type="ECO:0000256" key="19">
    <source>
        <dbReference type="HAMAP-Rule" id="MF_01283"/>
    </source>
</evidence>
<feature type="binding site" evidence="19">
    <location>
        <position position="270"/>
    </location>
    <ligand>
        <name>Zn(2+)</name>
        <dbReference type="ChEBI" id="CHEBI:29105"/>
        <note>catalytic</note>
    </ligand>
</feature>
<dbReference type="Gene3D" id="3.40.50.10990">
    <property type="entry name" value="GTP cyclohydrolase II"/>
    <property type="match status" value="1"/>
</dbReference>
<dbReference type="InterPro" id="IPR017945">
    <property type="entry name" value="DHBP_synth_RibB-like_a/b_dom"/>
</dbReference>
<evidence type="ECO:0000256" key="11">
    <source>
        <dbReference type="ARBA" id="ARBA00022833"/>
    </source>
</evidence>
<dbReference type="EMBL" id="MFYX01000050">
    <property type="protein sequence ID" value="OGK05707.1"/>
    <property type="molecule type" value="Genomic_DNA"/>
</dbReference>
<keyword evidence="14 19" id="KW-0464">Manganese</keyword>
<comment type="function">
    <text evidence="3 19">Catalyzes the conversion of D-ribulose 5-phosphate to formate and 3,4-dihydroxy-2-butanone 4-phosphate.</text>
</comment>
<evidence type="ECO:0000256" key="10">
    <source>
        <dbReference type="ARBA" id="ARBA00022801"/>
    </source>
</evidence>
<evidence type="ECO:0000256" key="16">
    <source>
        <dbReference type="ARBA" id="ARBA00023268"/>
    </source>
</evidence>
<dbReference type="NCBIfam" id="NF001591">
    <property type="entry name" value="PRK00393.1"/>
    <property type="match status" value="1"/>
</dbReference>
<proteinExistence type="inferred from homology"/>
<comment type="function">
    <text evidence="17 19">Catalyzes the conversion of GTP to 2,5-diamino-6-ribosylamino-4(3H)-pyrimidinone 5'-phosphate (DARP), formate and pyrophosphate.</text>
</comment>
<sequence>MKNPFSPVELALREYRRGNIIVITDDEDRENEGDLACAADAITPAKINFMAKYGRGLICTAMAGDLLDRLNLPMMTSNNQSTFGTGFTITVDARTGVSTGISAKDRAHTIKVLIDPKSRAADIVSPGHTFPLRARDGGVLIRAGQTEASVDLARMAGQTPAGVICEIMNADGSMARLPDLAKFVKTHRLAMISIKSLIEYRLRNEKIVKRIAEPDLPTKWGDFKLCAYEEIITGACHFALVKGDIDPRRPVLVRVHSECLTGDILGSLRCDCGPQLDLALQQIGRQGGVLVYLRQEGRGIGFANKMRAYALQDKGLDTVEANVELGFPPDKRDYGIGAQILADLGVCKIRLLTNNPKKIYGLEGYNIEIVERLSIRVTPNKSNKKYLKTKKEKLGHLF</sequence>
<evidence type="ECO:0000256" key="9">
    <source>
        <dbReference type="ARBA" id="ARBA00022741"/>
    </source>
</evidence>
<dbReference type="Gene3D" id="3.90.870.10">
    <property type="entry name" value="DHBP synthase"/>
    <property type="match status" value="1"/>
</dbReference>
<evidence type="ECO:0000313" key="22">
    <source>
        <dbReference type="Proteomes" id="UP000179243"/>
    </source>
</evidence>
<evidence type="ECO:0000256" key="18">
    <source>
        <dbReference type="ARBA" id="ARBA00049295"/>
    </source>
</evidence>
<feature type="binding site" evidence="19">
    <location>
        <position position="318"/>
    </location>
    <ligand>
        <name>GTP</name>
        <dbReference type="ChEBI" id="CHEBI:37565"/>
    </ligand>
</feature>
<dbReference type="EC" id="4.1.99.12" evidence="19"/>
<feature type="site" description="Essential for DHBP synthase activity" evidence="19">
    <location>
        <position position="128"/>
    </location>
</feature>
<comment type="pathway">
    <text evidence="5 19">Cofactor biosynthesis; riboflavin biosynthesis; 2-hydroxy-3-oxobutyl phosphate from D-ribulose 5-phosphate: step 1/1.</text>
</comment>
<feature type="binding site" evidence="19">
    <location>
        <begin position="29"/>
        <end position="30"/>
    </location>
    <ligand>
        <name>D-ribulose 5-phosphate</name>
        <dbReference type="ChEBI" id="CHEBI:58121"/>
    </ligand>
</feature>
<evidence type="ECO:0000256" key="15">
    <source>
        <dbReference type="ARBA" id="ARBA00023239"/>
    </source>
</evidence>
<feature type="binding site" evidence="19">
    <location>
        <position position="30"/>
    </location>
    <ligand>
        <name>Mg(2+)</name>
        <dbReference type="ChEBI" id="CHEBI:18420"/>
        <label>1</label>
    </ligand>
</feature>
<dbReference type="HAMAP" id="MF_01283">
    <property type="entry name" value="RibBA"/>
    <property type="match status" value="1"/>
</dbReference>
<keyword evidence="15 19" id="KW-0456">Lyase</keyword>
<evidence type="ECO:0000256" key="5">
    <source>
        <dbReference type="ARBA" id="ARBA00004904"/>
    </source>
</evidence>
<dbReference type="NCBIfam" id="TIGR00506">
    <property type="entry name" value="ribB"/>
    <property type="match status" value="1"/>
</dbReference>
<feature type="region of interest" description="GTP cyclohydrolase II" evidence="19">
    <location>
        <begin position="204"/>
        <end position="398"/>
    </location>
</feature>
<dbReference type="InterPro" id="IPR032677">
    <property type="entry name" value="GTP_cyclohydro_II"/>
</dbReference>
<feature type="binding site" evidence="19">
    <location>
        <position position="259"/>
    </location>
    <ligand>
        <name>Zn(2+)</name>
        <dbReference type="ChEBI" id="CHEBI:29105"/>
        <note>catalytic</note>
    </ligand>
</feature>
<keyword evidence="7 19" id="KW-0686">Riboflavin biosynthesis</keyword>
<dbReference type="InterPro" id="IPR000926">
    <property type="entry name" value="RibA"/>
</dbReference>
<keyword evidence="13 19" id="KW-0342">GTP-binding</keyword>
<dbReference type="GO" id="GO:0008270">
    <property type="term" value="F:zinc ion binding"/>
    <property type="evidence" value="ECO:0007669"/>
    <property type="project" value="UniProtKB-UniRule"/>
</dbReference>
<comment type="pathway">
    <text evidence="4 19">Cofactor biosynthesis; riboflavin biosynthesis; 5-amino-6-(D-ribitylamino)uracil from GTP: step 1/4.</text>
</comment>
<name>A0A1F7FGT2_UNCRA</name>
<evidence type="ECO:0000256" key="13">
    <source>
        <dbReference type="ARBA" id="ARBA00023134"/>
    </source>
</evidence>
<feature type="binding site" evidence="19">
    <location>
        <position position="166"/>
    </location>
    <ligand>
        <name>D-ribulose 5-phosphate</name>
        <dbReference type="ChEBI" id="CHEBI:58121"/>
    </ligand>
</feature>
<keyword evidence="8 19" id="KW-0479">Metal-binding</keyword>